<dbReference type="PANTHER" id="PTHR43285">
    <property type="entry name" value="ANTHRANILATE PHOSPHORIBOSYLTRANSFERASE"/>
    <property type="match status" value="1"/>
</dbReference>
<dbReference type="GO" id="GO:0004048">
    <property type="term" value="F:anthranilate phosphoribosyltransferase activity"/>
    <property type="evidence" value="ECO:0007669"/>
    <property type="project" value="UniProtKB-UniRule"/>
</dbReference>
<evidence type="ECO:0000256" key="9">
    <source>
        <dbReference type="HAMAP-Rule" id="MF_00211"/>
    </source>
</evidence>
<feature type="binding site" evidence="9">
    <location>
        <position position="218"/>
    </location>
    <ligand>
        <name>Mg(2+)</name>
        <dbReference type="ChEBI" id="CHEBI:18420"/>
        <label>2</label>
    </ligand>
</feature>
<reference evidence="11 12" key="1">
    <citation type="submission" date="2018-06" db="EMBL/GenBank/DDBJ databases">
        <authorList>
            <consortium name="Pathogen Informatics"/>
            <person name="Doyle S."/>
        </authorList>
    </citation>
    <scope>NUCLEOTIDE SEQUENCE [LARGE SCALE GENOMIC DNA]</scope>
    <source>
        <strain evidence="11 12">NCTC13163</strain>
    </source>
</reference>
<evidence type="ECO:0000259" key="10">
    <source>
        <dbReference type="Pfam" id="PF00591"/>
    </source>
</evidence>
<evidence type="ECO:0000256" key="1">
    <source>
        <dbReference type="ARBA" id="ARBA00004907"/>
    </source>
</evidence>
<accession>A0A377FRL9</accession>
<dbReference type="GO" id="GO:0005829">
    <property type="term" value="C:cytosol"/>
    <property type="evidence" value="ECO:0007669"/>
    <property type="project" value="TreeGrafter"/>
</dbReference>
<feature type="domain" description="Glycosyl transferase family 3" evidence="10">
    <location>
        <begin position="66"/>
        <end position="315"/>
    </location>
</feature>
<proteinExistence type="inferred from homology"/>
<keyword evidence="6 9" id="KW-0057">Aromatic amino acid biosynthesis</keyword>
<feature type="binding site" evidence="9">
    <location>
        <position position="218"/>
    </location>
    <ligand>
        <name>Mg(2+)</name>
        <dbReference type="ChEBI" id="CHEBI:18420"/>
        <label>1</label>
    </ligand>
</feature>
<dbReference type="Pfam" id="PF00591">
    <property type="entry name" value="Glycos_transf_3"/>
    <property type="match status" value="1"/>
</dbReference>
<feature type="binding site" evidence="9">
    <location>
        <position position="112"/>
    </location>
    <ligand>
        <name>5-phospho-alpha-D-ribose 1-diphosphate</name>
        <dbReference type="ChEBI" id="CHEBI:58017"/>
    </ligand>
</feature>
<evidence type="ECO:0000256" key="3">
    <source>
        <dbReference type="ARBA" id="ARBA00022676"/>
    </source>
</evidence>
<dbReference type="InterPro" id="IPR005940">
    <property type="entry name" value="Anthranilate_Pribosyl_Tfrase"/>
</dbReference>
<keyword evidence="5 9" id="KW-0822">Tryptophan biosynthesis</keyword>
<dbReference type="EMBL" id="UGGP01000001">
    <property type="protein sequence ID" value="STO06993.1"/>
    <property type="molecule type" value="Genomic_DNA"/>
</dbReference>
<evidence type="ECO:0000256" key="5">
    <source>
        <dbReference type="ARBA" id="ARBA00022822"/>
    </source>
</evidence>
<dbReference type="UniPathway" id="UPA00035">
    <property type="reaction ID" value="UER00041"/>
</dbReference>
<dbReference type="PANTHER" id="PTHR43285:SF2">
    <property type="entry name" value="ANTHRANILATE PHOSPHORIBOSYLTRANSFERASE"/>
    <property type="match status" value="1"/>
</dbReference>
<keyword evidence="3 9" id="KW-0328">Glycosyltransferase</keyword>
<gene>
    <name evidence="11" type="primary">trpD2</name>
    <name evidence="9" type="synonym">trpD</name>
    <name evidence="11" type="ORF">NCTC13163_00336</name>
</gene>
<comment type="subunit">
    <text evidence="9">Homodimer.</text>
</comment>
<dbReference type="Gene3D" id="1.20.970.10">
    <property type="entry name" value="Transferase, Pyrimidine Nucleoside Phosphorylase, Chain C"/>
    <property type="match status" value="1"/>
</dbReference>
<sequence length="329" mass="35076">MLTRLLTNRLTAAEMKRAAAELFEADGNQIKEVLLTLKKRGETAEEMAGLADYIREAATFPETTIPVLDVCGTGGDGANTFNISSTVAFVLAGLGIPVAKHGNRSVSSRSGSADVLEALNVPIVRTAEDVLADLKRSNLSFLFAQHVHPIMKHVMPARKELATATIFNQIGPLTNPLKPRRQLIGVYHPSLLEKMAAAMRYLGVERGMVVHGAGGLDEASLAGANEVLFFAGEQTARYKVDPRDVGLMRAPLSALRGGTPEENAQTLVAVLNGQPGPARDVVLLNAALALCTYGTVKTLREGVAEAARSIDEGYAVRVLTQLQQTEVGI</sequence>
<dbReference type="InterPro" id="IPR035902">
    <property type="entry name" value="Nuc_phospho_transferase"/>
</dbReference>
<dbReference type="GO" id="GO:0000287">
    <property type="term" value="F:magnesium ion binding"/>
    <property type="evidence" value="ECO:0007669"/>
    <property type="project" value="UniProtKB-UniRule"/>
</dbReference>
<feature type="binding site" evidence="9">
    <location>
        <begin position="82"/>
        <end position="85"/>
    </location>
    <ligand>
        <name>5-phospho-alpha-D-ribose 1-diphosphate</name>
        <dbReference type="ChEBI" id="CHEBI:58017"/>
    </ligand>
</feature>
<keyword evidence="2 9" id="KW-0028">Amino-acid biosynthesis</keyword>
<feature type="binding site" evidence="9">
    <location>
        <begin position="100"/>
        <end position="108"/>
    </location>
    <ligand>
        <name>5-phospho-alpha-D-ribose 1-diphosphate</name>
        <dbReference type="ChEBI" id="CHEBI:58017"/>
    </ligand>
</feature>
<evidence type="ECO:0000256" key="7">
    <source>
        <dbReference type="ARBA" id="ARBA00052328"/>
    </source>
</evidence>
<comment type="similarity">
    <text evidence="9">Belongs to the anthranilate phosphoribosyltransferase family.</text>
</comment>
<comment type="caution">
    <text evidence="9">Lacks conserved residue(s) required for the propagation of feature annotation.</text>
</comment>
<dbReference type="OrthoDB" id="9806430at2"/>
<dbReference type="Proteomes" id="UP000254060">
    <property type="component" value="Unassembled WGS sequence"/>
</dbReference>
<dbReference type="AlphaFoldDB" id="A0A377FRL9"/>
<feature type="binding site" evidence="9">
    <location>
        <begin position="75"/>
        <end position="76"/>
    </location>
    <ligand>
        <name>5-phospho-alpha-D-ribose 1-diphosphate</name>
        <dbReference type="ChEBI" id="CHEBI:58017"/>
    </ligand>
</feature>
<comment type="function">
    <text evidence="9">Catalyzes the transfer of the phosphoribosyl group of 5-phosphorylribose-1-pyrophosphate (PRPP) to anthranilate to yield N-(5'-phosphoribosyl)-anthranilate (PRA).</text>
</comment>
<keyword evidence="9" id="KW-0460">Magnesium</keyword>
<dbReference type="GO" id="GO:0000162">
    <property type="term" value="P:L-tryptophan biosynthetic process"/>
    <property type="evidence" value="ECO:0007669"/>
    <property type="project" value="UniProtKB-UniRule"/>
</dbReference>
<comment type="pathway">
    <text evidence="1 9">Amino-acid biosynthesis; L-tryptophan biosynthesis; L-tryptophan from chorismate: step 2/5.</text>
</comment>
<name>A0A377FRL9_9BACL</name>
<dbReference type="SUPFAM" id="SSF52418">
    <property type="entry name" value="Nucleoside phosphorylase/phosphoribosyltransferase catalytic domain"/>
    <property type="match status" value="1"/>
</dbReference>
<evidence type="ECO:0000256" key="2">
    <source>
        <dbReference type="ARBA" id="ARBA00022605"/>
    </source>
</evidence>
<evidence type="ECO:0000313" key="12">
    <source>
        <dbReference type="Proteomes" id="UP000254060"/>
    </source>
</evidence>
<comment type="cofactor">
    <cofactor evidence="9">
        <name>Mg(2+)</name>
        <dbReference type="ChEBI" id="CHEBI:18420"/>
    </cofactor>
    <text evidence="9">Binds 2 magnesium ions per monomer.</text>
</comment>
<comment type="similarity">
    <text evidence="8">In the C-terminal section; belongs to the anthranilate phosphoribosyltransferase family.</text>
</comment>
<dbReference type="EC" id="2.4.2.18" evidence="9"/>
<keyword evidence="4 9" id="KW-0808">Transferase</keyword>
<dbReference type="FunFam" id="3.40.1030.10:FF:000002">
    <property type="entry name" value="Anthranilate phosphoribosyltransferase"/>
    <property type="match status" value="1"/>
</dbReference>
<feature type="binding site" evidence="9">
    <location>
        <position position="103"/>
    </location>
    <ligand>
        <name>anthranilate</name>
        <dbReference type="ChEBI" id="CHEBI:16567"/>
        <label>1</label>
    </ligand>
</feature>
<evidence type="ECO:0000313" key="11">
    <source>
        <dbReference type="EMBL" id="STO06993.1"/>
    </source>
</evidence>
<feature type="binding site" evidence="9">
    <location>
        <position position="158"/>
    </location>
    <ligand>
        <name>anthranilate</name>
        <dbReference type="ChEBI" id="CHEBI:16567"/>
        <label>2</label>
    </ligand>
</feature>
<evidence type="ECO:0000256" key="4">
    <source>
        <dbReference type="ARBA" id="ARBA00022679"/>
    </source>
</evidence>
<protein>
    <recommendedName>
        <fullName evidence="9">Anthranilate phosphoribosyltransferase</fullName>
        <ecNumber evidence="9">2.4.2.18</ecNumber>
    </recommendedName>
</protein>
<feature type="binding site" evidence="9">
    <location>
        <position position="217"/>
    </location>
    <ligand>
        <name>Mg(2+)</name>
        <dbReference type="ChEBI" id="CHEBI:18420"/>
        <label>2</label>
    </ligand>
</feature>
<comment type="catalytic activity">
    <reaction evidence="7 9">
        <text>N-(5-phospho-beta-D-ribosyl)anthranilate + diphosphate = 5-phospho-alpha-D-ribose 1-diphosphate + anthranilate</text>
        <dbReference type="Rhea" id="RHEA:11768"/>
        <dbReference type="ChEBI" id="CHEBI:16567"/>
        <dbReference type="ChEBI" id="CHEBI:18277"/>
        <dbReference type="ChEBI" id="CHEBI:33019"/>
        <dbReference type="ChEBI" id="CHEBI:58017"/>
        <dbReference type="EC" id="2.4.2.18"/>
    </reaction>
</comment>
<dbReference type="STRING" id="1397694.GCA_000702585_00854"/>
<feature type="binding site" evidence="9">
    <location>
        <position position="72"/>
    </location>
    <ligand>
        <name>5-phospho-alpha-D-ribose 1-diphosphate</name>
        <dbReference type="ChEBI" id="CHEBI:58017"/>
    </ligand>
</feature>
<feature type="binding site" evidence="9">
    <location>
        <position position="80"/>
    </location>
    <ligand>
        <name>5-phospho-alpha-D-ribose 1-diphosphate</name>
        <dbReference type="ChEBI" id="CHEBI:58017"/>
    </ligand>
</feature>
<organism evidence="11 12">
    <name type="scientific">Exiguobacterium aurantiacum</name>
    <dbReference type="NCBI Taxonomy" id="33987"/>
    <lineage>
        <taxon>Bacteria</taxon>
        <taxon>Bacillati</taxon>
        <taxon>Bacillota</taxon>
        <taxon>Bacilli</taxon>
        <taxon>Bacillales</taxon>
        <taxon>Bacillales Family XII. Incertae Sedis</taxon>
        <taxon>Exiguobacterium</taxon>
    </lineage>
</organism>
<feature type="binding site" evidence="9">
    <location>
        <position position="72"/>
    </location>
    <ligand>
        <name>anthranilate</name>
        <dbReference type="ChEBI" id="CHEBI:16567"/>
        <label>1</label>
    </ligand>
</feature>
<feature type="binding site" evidence="9">
    <location>
        <position position="84"/>
    </location>
    <ligand>
        <name>Mg(2+)</name>
        <dbReference type="ChEBI" id="CHEBI:18420"/>
        <label>1</label>
    </ligand>
</feature>
<evidence type="ECO:0000256" key="6">
    <source>
        <dbReference type="ARBA" id="ARBA00023141"/>
    </source>
</evidence>
<keyword evidence="9" id="KW-0479">Metal-binding</keyword>
<dbReference type="InterPro" id="IPR000312">
    <property type="entry name" value="Glycosyl_Trfase_fam3"/>
</dbReference>
<dbReference type="HAMAP" id="MF_00211">
    <property type="entry name" value="TrpD"/>
    <property type="match status" value="1"/>
</dbReference>
<dbReference type="RefSeq" id="WP_029334163.1">
    <property type="nucleotide sequence ID" value="NZ_UGGP01000001.1"/>
</dbReference>
<evidence type="ECO:0000256" key="8">
    <source>
        <dbReference type="ARBA" id="ARBA00061188"/>
    </source>
</evidence>
<dbReference type="NCBIfam" id="TIGR01245">
    <property type="entry name" value="trpD"/>
    <property type="match status" value="1"/>
</dbReference>
<dbReference type="Gene3D" id="3.40.1030.10">
    <property type="entry name" value="Nucleoside phosphorylase/phosphoribosyltransferase catalytic domain"/>
    <property type="match status" value="1"/>
</dbReference>